<gene>
    <name evidence="3" type="ORF">JF886_07815</name>
</gene>
<dbReference type="PANTHER" id="PTHR43798">
    <property type="entry name" value="MONOACYLGLYCEROL LIPASE"/>
    <property type="match status" value="1"/>
</dbReference>
<dbReference type="SUPFAM" id="SSF53474">
    <property type="entry name" value="alpha/beta-Hydrolases"/>
    <property type="match status" value="1"/>
</dbReference>
<dbReference type="GO" id="GO:0016020">
    <property type="term" value="C:membrane"/>
    <property type="evidence" value="ECO:0007669"/>
    <property type="project" value="TreeGrafter"/>
</dbReference>
<dbReference type="InterPro" id="IPR000073">
    <property type="entry name" value="AB_hydrolase_1"/>
</dbReference>
<dbReference type="GO" id="GO:0016787">
    <property type="term" value="F:hydrolase activity"/>
    <property type="evidence" value="ECO:0007669"/>
    <property type="project" value="UniProtKB-KW"/>
</dbReference>
<evidence type="ECO:0000313" key="3">
    <source>
        <dbReference type="EMBL" id="MBJ7594755.1"/>
    </source>
</evidence>
<organism evidence="3 4">
    <name type="scientific">Candidatus Aeolococcus gillhamiae</name>
    <dbReference type="NCBI Taxonomy" id="3127015"/>
    <lineage>
        <taxon>Bacteria</taxon>
        <taxon>Bacillati</taxon>
        <taxon>Candidatus Dormiibacterota</taxon>
        <taxon>Candidatus Dormibacteria</taxon>
        <taxon>Candidatus Aeolococcales</taxon>
        <taxon>Candidatus Aeolococcaceae</taxon>
        <taxon>Candidatus Aeolococcus</taxon>
    </lineage>
</organism>
<feature type="domain" description="AB hydrolase-1" evidence="2">
    <location>
        <begin position="24"/>
        <end position="257"/>
    </location>
</feature>
<evidence type="ECO:0000259" key="2">
    <source>
        <dbReference type="Pfam" id="PF12697"/>
    </source>
</evidence>
<sequence>MASGRLTVDGGSLAWESSGEGPPIVLVHGFALTRDMWDDVVPGLAAHHQVVRYDCRGFGDSAAFDASVSYSHGDDLIALCDGLGITRTALVGLSFGGQVALLTAIAAPERVSALILVDAVLDEVPWDPASQAGSEAVIARTRTEGPQGGRAAWLDHPLFGPANERPVLAQRLAAMVATYPGHHWMGADCARPVNPHAVDMLDRVTVPTTVVIGERDVPCFITMSDILARDVKDARLVRIPGAGHMTPMEAPEALVDAIESGIAMGSKAPG</sequence>
<protein>
    <submittedName>
        <fullName evidence="3">Alpha/beta hydrolase</fullName>
    </submittedName>
</protein>
<dbReference type="Proteomes" id="UP000606991">
    <property type="component" value="Unassembled WGS sequence"/>
</dbReference>
<dbReference type="Pfam" id="PF12697">
    <property type="entry name" value="Abhydrolase_6"/>
    <property type="match status" value="1"/>
</dbReference>
<dbReference type="AlphaFoldDB" id="A0A934MZJ1"/>
<dbReference type="InterPro" id="IPR050266">
    <property type="entry name" value="AB_hydrolase_sf"/>
</dbReference>
<dbReference type="Gene3D" id="3.40.50.1820">
    <property type="entry name" value="alpha/beta hydrolase"/>
    <property type="match status" value="1"/>
</dbReference>
<name>A0A934MZJ1_9BACT</name>
<accession>A0A934MZJ1</accession>
<dbReference type="RefSeq" id="WP_337311229.1">
    <property type="nucleotide sequence ID" value="NZ_JAEKNS010000080.1"/>
</dbReference>
<evidence type="ECO:0000313" key="4">
    <source>
        <dbReference type="Proteomes" id="UP000606991"/>
    </source>
</evidence>
<dbReference type="InterPro" id="IPR029058">
    <property type="entry name" value="AB_hydrolase_fold"/>
</dbReference>
<comment type="caution">
    <text evidence="3">The sequence shown here is derived from an EMBL/GenBank/DDBJ whole genome shotgun (WGS) entry which is preliminary data.</text>
</comment>
<proteinExistence type="predicted"/>
<dbReference type="EMBL" id="JAEKNS010000080">
    <property type="protein sequence ID" value="MBJ7594755.1"/>
    <property type="molecule type" value="Genomic_DNA"/>
</dbReference>
<dbReference type="PRINTS" id="PR00111">
    <property type="entry name" value="ABHYDROLASE"/>
</dbReference>
<dbReference type="PANTHER" id="PTHR43798:SF31">
    <property type="entry name" value="AB HYDROLASE SUPERFAMILY PROTEIN YCLE"/>
    <property type="match status" value="1"/>
</dbReference>
<evidence type="ECO:0000256" key="1">
    <source>
        <dbReference type="ARBA" id="ARBA00022801"/>
    </source>
</evidence>
<keyword evidence="1 3" id="KW-0378">Hydrolase</keyword>
<reference evidence="3 4" key="1">
    <citation type="submission" date="2020-10" db="EMBL/GenBank/DDBJ databases">
        <title>Ca. Dormibacterota MAGs.</title>
        <authorList>
            <person name="Montgomery K."/>
        </authorList>
    </citation>
    <scope>NUCLEOTIDE SEQUENCE [LARGE SCALE GENOMIC DNA]</scope>
    <source>
        <strain evidence="3">SC8812_S17_18</strain>
    </source>
</reference>